<dbReference type="Proteomes" id="UP000308953">
    <property type="component" value="Unassembled WGS sequence"/>
</dbReference>
<comment type="caution">
    <text evidence="1">The sequence shown here is derived from an EMBL/GenBank/DDBJ whole genome shotgun (WGS) entry which is preliminary data.</text>
</comment>
<evidence type="ECO:0000313" key="2">
    <source>
        <dbReference type="Proteomes" id="UP000308953"/>
    </source>
</evidence>
<dbReference type="EMBL" id="QZAV01000002">
    <property type="protein sequence ID" value="THX44627.1"/>
    <property type="molecule type" value="Genomic_DNA"/>
</dbReference>
<accession>A0A4S9FCI6</accession>
<reference evidence="1 2" key="1">
    <citation type="submission" date="2018-10" db="EMBL/GenBank/DDBJ databases">
        <title>Fifty Aureobasidium pullulans genomes reveal a recombining polyextremotolerant generalist.</title>
        <authorList>
            <person name="Gostincar C."/>
            <person name="Turk M."/>
            <person name="Zajc J."/>
            <person name="Gunde-Cimerman N."/>
        </authorList>
    </citation>
    <scope>NUCLEOTIDE SEQUENCE [LARGE SCALE GENOMIC DNA]</scope>
    <source>
        <strain evidence="1 2">EXF-9785</strain>
    </source>
</reference>
<sequence>MAGFQRKKPAAMDALMIHTLIQSRYRIFDASGKLTFSIIFGLCRKSSDDTDPRALMFDISGSALDVPYALANKLLKSHGINTLRSDKQRLKDANMSTVPSGQRLVTLPSPVGRTKHYKECFTILEHRIDVDSELASLLQPGKEYGIKLASRDLGIKWWTYVDDPQAPLSEEQISQPSESAKLLNSKPSAGHAAFTVVDSLPWPPEVTTRTCIIPATETVAELLEICITNTGPLPLSIQVQGRQRFLEPQSLFGPEKPQRTPSHRPLETETPVLYFGFLVTNTATDEIVLGNGKRRTGCIGLTSGRVDPRPRMQDLITLEPAQPLIRHVDLGGIVVGLEDGTYRVSFREKAMWWCEGRKEDVCDEEDGRVKKELFRKDIPPVMLRCEDTFELRVVEEEMVRSGSTLAFQYKSTHGSSKTSLSVEAPTSNA</sequence>
<organism evidence="1 2">
    <name type="scientific">Aureobasidium pullulans</name>
    <name type="common">Black yeast</name>
    <name type="synonym">Pullularia pullulans</name>
    <dbReference type="NCBI Taxonomy" id="5580"/>
    <lineage>
        <taxon>Eukaryota</taxon>
        <taxon>Fungi</taxon>
        <taxon>Dikarya</taxon>
        <taxon>Ascomycota</taxon>
        <taxon>Pezizomycotina</taxon>
        <taxon>Dothideomycetes</taxon>
        <taxon>Dothideomycetidae</taxon>
        <taxon>Dothideales</taxon>
        <taxon>Saccotheciaceae</taxon>
        <taxon>Aureobasidium</taxon>
    </lineage>
</organism>
<dbReference type="AlphaFoldDB" id="A0A4S9FCI6"/>
<name>A0A4S9FCI6_AURPU</name>
<evidence type="ECO:0000313" key="1">
    <source>
        <dbReference type="EMBL" id="THX44627.1"/>
    </source>
</evidence>
<proteinExistence type="predicted"/>
<gene>
    <name evidence="1" type="ORF">D6D10_00269</name>
</gene>
<protein>
    <submittedName>
        <fullName evidence="1">Uncharacterized protein</fullName>
    </submittedName>
</protein>